<dbReference type="Proteomes" id="UP000192582">
    <property type="component" value="Unassembled WGS sequence"/>
</dbReference>
<name>A0A1W1UMZ8_9DEIO</name>
<evidence type="ECO:0000313" key="2">
    <source>
        <dbReference type="EMBL" id="SMB82084.1"/>
    </source>
</evidence>
<gene>
    <name evidence="2" type="ORF">SAMN00790413_04837</name>
</gene>
<protein>
    <recommendedName>
        <fullName evidence="4">Lipoprotein</fullName>
    </recommendedName>
</protein>
<dbReference type="EMBL" id="FWWU01000005">
    <property type="protein sequence ID" value="SMB82084.1"/>
    <property type="molecule type" value="Genomic_DNA"/>
</dbReference>
<feature type="chain" id="PRO_5012461443" description="Lipoprotein" evidence="1">
    <location>
        <begin position="19"/>
        <end position="107"/>
    </location>
</feature>
<dbReference type="PROSITE" id="PS51257">
    <property type="entry name" value="PROKAR_LIPOPROTEIN"/>
    <property type="match status" value="1"/>
</dbReference>
<keyword evidence="3" id="KW-1185">Reference proteome</keyword>
<organism evidence="2 3">
    <name type="scientific">Deinococcus hopiensis KR-140</name>
    <dbReference type="NCBI Taxonomy" id="695939"/>
    <lineage>
        <taxon>Bacteria</taxon>
        <taxon>Thermotogati</taxon>
        <taxon>Deinococcota</taxon>
        <taxon>Deinococci</taxon>
        <taxon>Deinococcales</taxon>
        <taxon>Deinococcaceae</taxon>
        <taxon>Deinococcus</taxon>
    </lineage>
</organism>
<evidence type="ECO:0008006" key="4">
    <source>
        <dbReference type="Google" id="ProtNLM"/>
    </source>
</evidence>
<proteinExistence type="predicted"/>
<sequence>MKKSALLLLLIPLLGSCAAPSAHLTTQAYAPPTAGSGGGESLTFCGLGAMQASSTITMLAGRFFVAGTDTDPCKRQVKGFLWRYSAVGDLMPSYGTGRERRFDLPVR</sequence>
<evidence type="ECO:0000256" key="1">
    <source>
        <dbReference type="SAM" id="SignalP"/>
    </source>
</evidence>
<reference evidence="2 3" key="1">
    <citation type="submission" date="2017-04" db="EMBL/GenBank/DDBJ databases">
        <authorList>
            <person name="Afonso C.L."/>
            <person name="Miller P.J."/>
            <person name="Scott M.A."/>
            <person name="Spackman E."/>
            <person name="Goraichik I."/>
            <person name="Dimitrov K.M."/>
            <person name="Suarez D.L."/>
            <person name="Swayne D.E."/>
        </authorList>
    </citation>
    <scope>NUCLEOTIDE SEQUENCE [LARGE SCALE GENOMIC DNA]</scope>
    <source>
        <strain evidence="2 3">KR-140</strain>
    </source>
</reference>
<keyword evidence="1" id="KW-0732">Signal</keyword>
<accession>A0A1W1UMZ8</accession>
<evidence type="ECO:0000313" key="3">
    <source>
        <dbReference type="Proteomes" id="UP000192582"/>
    </source>
</evidence>
<feature type="signal peptide" evidence="1">
    <location>
        <begin position="1"/>
        <end position="18"/>
    </location>
</feature>
<dbReference type="AlphaFoldDB" id="A0A1W1UMZ8"/>